<gene>
    <name evidence="5" type="ORF">CIB84_007289</name>
</gene>
<evidence type="ECO:0000259" key="4">
    <source>
        <dbReference type="PROSITE" id="PS50215"/>
    </source>
</evidence>
<organism evidence="5 6">
    <name type="scientific">Bambusicola thoracicus</name>
    <name type="common">Chinese bamboo-partridge</name>
    <name type="synonym">Perdix thoracica</name>
    <dbReference type="NCBI Taxonomy" id="9083"/>
    <lineage>
        <taxon>Eukaryota</taxon>
        <taxon>Metazoa</taxon>
        <taxon>Chordata</taxon>
        <taxon>Craniata</taxon>
        <taxon>Vertebrata</taxon>
        <taxon>Euteleostomi</taxon>
        <taxon>Archelosauria</taxon>
        <taxon>Archosauria</taxon>
        <taxon>Dinosauria</taxon>
        <taxon>Saurischia</taxon>
        <taxon>Theropoda</taxon>
        <taxon>Coelurosauria</taxon>
        <taxon>Aves</taxon>
        <taxon>Neognathae</taxon>
        <taxon>Galloanserae</taxon>
        <taxon>Galliformes</taxon>
        <taxon>Phasianidae</taxon>
        <taxon>Perdicinae</taxon>
        <taxon>Bambusicola</taxon>
    </lineage>
</organism>
<sequence>MNHDDERVCHCGASSCIMSSGASGSRNFSSCSAEDFEKLTLNKGGSCLLNVPRPDETYSIPYCGNKLVDMGEECDCGSPKILPGGTECRASNNECDLPEFCNGTSQFCQPDFTVQNGHPCHNEEAYCYNGVCQYYDAQCQDIFGSKAKAAPNICFAKVNSKGDRFGNCGFHGHDYKKCSSWNAMCGKLQCENVETMPVFGIKPAIIRTPSDGTTCWGVDFQLGSDVPDPGMVNEGTKCDNGKVCRHFQCVSASVLNYDCDVEKQCHGHGDMEPNTFPVPSYPINQHPQQAYRQSYYPSPQYQALQPQKLPASLFLPDNFRIYMSDETGFSMSDSTHIRGDCYYHGSIEGVPSSAVTLSACAGLRGLLQFRNASFGIEPLGSSPTFEHFVYRMSSENTAGFLFAQSHPRAVGGGLQEPPSDAAQLPKYVEVYVVLDKALYSYLGSDQNAVTQKMIQVFSFVNNIFNPLNVTVVLSSMELWMQQNRIPTDGAADELLQQFLQWKRSHLAPQPYDVACLFV</sequence>
<dbReference type="InterPro" id="IPR036436">
    <property type="entry name" value="Disintegrin_dom_sf"/>
</dbReference>
<dbReference type="SMART" id="SM00050">
    <property type="entry name" value="DISIN"/>
    <property type="match status" value="1"/>
</dbReference>
<dbReference type="EMBL" id="PPHD01017205">
    <property type="protein sequence ID" value="POI28962.1"/>
    <property type="molecule type" value="Genomic_DNA"/>
</dbReference>
<dbReference type="Gene3D" id="3.40.390.10">
    <property type="entry name" value="Collagenase (Catalytic Domain)"/>
    <property type="match status" value="2"/>
</dbReference>
<dbReference type="Gene3D" id="4.10.70.10">
    <property type="entry name" value="Disintegrin domain"/>
    <property type="match status" value="1"/>
</dbReference>
<dbReference type="GO" id="GO:0004222">
    <property type="term" value="F:metalloendopeptidase activity"/>
    <property type="evidence" value="ECO:0007669"/>
    <property type="project" value="InterPro"/>
</dbReference>
<proteinExistence type="predicted"/>
<dbReference type="PANTHER" id="PTHR11905">
    <property type="entry name" value="ADAM A DISINTEGRIN AND METALLOPROTEASE DOMAIN"/>
    <property type="match status" value="1"/>
</dbReference>
<protein>
    <recommendedName>
        <fullName evidence="7">Peptidase M12B domain-containing protein</fullName>
    </recommendedName>
</protein>
<keyword evidence="6" id="KW-1185">Reference proteome</keyword>
<dbReference type="SUPFAM" id="SSF57552">
    <property type="entry name" value="Blood coagulation inhibitor (disintegrin)"/>
    <property type="match status" value="1"/>
</dbReference>
<dbReference type="GO" id="GO:0006509">
    <property type="term" value="P:membrane protein ectodomain proteolysis"/>
    <property type="evidence" value="ECO:0007669"/>
    <property type="project" value="TreeGrafter"/>
</dbReference>
<comment type="caution">
    <text evidence="2">Lacks conserved residue(s) required for the propagation of feature annotation.</text>
</comment>
<feature type="disulfide bond" evidence="1">
    <location>
        <begin position="88"/>
        <end position="108"/>
    </location>
</feature>
<evidence type="ECO:0000256" key="2">
    <source>
        <dbReference type="PROSITE-ProRule" id="PRU00276"/>
    </source>
</evidence>
<dbReference type="PROSITE" id="PS50215">
    <property type="entry name" value="ADAM_MEPRO"/>
    <property type="match status" value="2"/>
</dbReference>
<dbReference type="Pfam" id="PF01421">
    <property type="entry name" value="Reprolysin"/>
    <property type="match status" value="2"/>
</dbReference>
<reference evidence="5 6" key="1">
    <citation type="submission" date="2018-01" db="EMBL/GenBank/DDBJ databases">
        <title>Comparison of the Chinese Bamboo Partridge and Red Junglefowl genome sequences highlights the importance of demography in genome evolution.</title>
        <authorList>
            <person name="Tiley G.P."/>
            <person name="Kimball R.T."/>
            <person name="Braun E.L."/>
            <person name="Burleigh J.G."/>
        </authorList>
    </citation>
    <scope>NUCLEOTIDE SEQUENCE [LARGE SCALE GENOMIC DNA]</scope>
    <source>
        <strain evidence="5">RTK389</strain>
        <tissue evidence="5">Blood</tissue>
    </source>
</reference>
<evidence type="ECO:0000313" key="5">
    <source>
        <dbReference type="EMBL" id="POI28962.1"/>
    </source>
</evidence>
<dbReference type="SMART" id="SM00608">
    <property type="entry name" value="ACR"/>
    <property type="match status" value="1"/>
</dbReference>
<dbReference type="InterPro" id="IPR001590">
    <property type="entry name" value="Peptidase_M12B"/>
</dbReference>
<feature type="domain" description="Peptidase M12B" evidence="4">
    <location>
        <begin position="1"/>
        <end position="52"/>
    </location>
</feature>
<evidence type="ECO:0008006" key="7">
    <source>
        <dbReference type="Google" id="ProtNLM"/>
    </source>
</evidence>
<dbReference type="Pfam" id="PF08516">
    <property type="entry name" value="ADAM_CR"/>
    <property type="match status" value="1"/>
</dbReference>
<dbReference type="AlphaFoldDB" id="A0A2P4SXX2"/>
<feature type="domain" description="Disintegrin" evidence="3">
    <location>
        <begin position="60"/>
        <end position="116"/>
    </location>
</feature>
<dbReference type="PROSITE" id="PS50214">
    <property type="entry name" value="DISINTEGRIN_2"/>
    <property type="match status" value="1"/>
</dbReference>
<dbReference type="GO" id="GO:0005178">
    <property type="term" value="F:integrin binding"/>
    <property type="evidence" value="ECO:0007669"/>
    <property type="project" value="TreeGrafter"/>
</dbReference>
<dbReference type="GO" id="GO:0005886">
    <property type="term" value="C:plasma membrane"/>
    <property type="evidence" value="ECO:0007669"/>
    <property type="project" value="TreeGrafter"/>
</dbReference>
<evidence type="ECO:0000256" key="1">
    <source>
        <dbReference type="PROSITE-ProRule" id="PRU00068"/>
    </source>
</evidence>
<feature type="domain" description="Peptidase M12B" evidence="4">
    <location>
        <begin position="426"/>
        <end position="518"/>
    </location>
</feature>
<dbReference type="Proteomes" id="UP000237246">
    <property type="component" value="Unassembled WGS sequence"/>
</dbReference>
<accession>A0A2P4SXX2</accession>
<dbReference type="GO" id="GO:0007179">
    <property type="term" value="P:transforming growth factor beta receptor signaling pathway"/>
    <property type="evidence" value="ECO:0007669"/>
    <property type="project" value="TreeGrafter"/>
</dbReference>
<dbReference type="InterPro" id="IPR001762">
    <property type="entry name" value="Disintegrin_dom"/>
</dbReference>
<evidence type="ECO:0000259" key="3">
    <source>
        <dbReference type="PROSITE" id="PS50214"/>
    </source>
</evidence>
<dbReference type="GO" id="GO:0005615">
    <property type="term" value="C:extracellular space"/>
    <property type="evidence" value="ECO:0007669"/>
    <property type="project" value="TreeGrafter"/>
</dbReference>
<name>A0A2P4SXX2_BAMTH</name>
<dbReference type="InterPro" id="IPR006586">
    <property type="entry name" value="ADAM_Cys-rich"/>
</dbReference>
<comment type="caution">
    <text evidence="5">The sequence shown here is derived from an EMBL/GenBank/DDBJ whole genome shotgun (WGS) entry which is preliminary data.</text>
</comment>
<dbReference type="OrthoDB" id="5951731at2759"/>
<dbReference type="PANTHER" id="PTHR11905:SF136">
    <property type="entry name" value="DISINTEGRIN AND METALLOPROTEINASE DOMAIN-CONTAINING PROTEIN 9"/>
    <property type="match status" value="1"/>
</dbReference>
<dbReference type="GO" id="GO:0033631">
    <property type="term" value="P:cell-cell adhesion mediated by integrin"/>
    <property type="evidence" value="ECO:0007669"/>
    <property type="project" value="TreeGrafter"/>
</dbReference>
<dbReference type="InterPro" id="IPR024079">
    <property type="entry name" value="MetalloPept_cat_dom_sf"/>
</dbReference>
<evidence type="ECO:0000313" key="6">
    <source>
        <dbReference type="Proteomes" id="UP000237246"/>
    </source>
</evidence>
<feature type="disulfide bond" evidence="2">
    <location>
        <begin position="11"/>
        <end position="16"/>
    </location>
</feature>
<keyword evidence="2" id="KW-1015">Disulfide bond</keyword>
<dbReference type="SUPFAM" id="SSF55486">
    <property type="entry name" value="Metalloproteases ('zincins'), catalytic domain"/>
    <property type="match status" value="2"/>
</dbReference>